<evidence type="ECO:0000259" key="1">
    <source>
        <dbReference type="Pfam" id="PF18433"/>
    </source>
</evidence>
<dbReference type="Proteomes" id="UP000504724">
    <property type="component" value="Chromosome"/>
</dbReference>
<name>A0A7D4NMR3_9GAMM</name>
<feature type="domain" description="DUF5610" evidence="1">
    <location>
        <begin position="76"/>
        <end position="204"/>
    </location>
</feature>
<dbReference type="Gene3D" id="1.10.132.90">
    <property type="match status" value="1"/>
</dbReference>
<protein>
    <submittedName>
        <fullName evidence="2">DUF5610 domain-containing protein</fullName>
    </submittedName>
</protein>
<organism evidence="2 3">
    <name type="scientific">Thiomicrorhabdus xiamenensis</name>
    <dbReference type="NCBI Taxonomy" id="2739063"/>
    <lineage>
        <taxon>Bacteria</taxon>
        <taxon>Pseudomonadati</taxon>
        <taxon>Pseudomonadota</taxon>
        <taxon>Gammaproteobacteria</taxon>
        <taxon>Thiotrichales</taxon>
        <taxon>Piscirickettsiaceae</taxon>
        <taxon>Thiomicrorhabdus</taxon>
    </lineage>
</organism>
<keyword evidence="3" id="KW-1185">Reference proteome</keyword>
<dbReference type="EMBL" id="CP054020">
    <property type="protein sequence ID" value="QKI90294.1"/>
    <property type="molecule type" value="Genomic_DNA"/>
</dbReference>
<gene>
    <name evidence="2" type="ORF">HQN79_05105</name>
</gene>
<accession>A0A7D4NMR3</accession>
<sequence length="230" mass="25089">MAMDIKAFGALQAYQKSNDAAQDNRGRGIDKTLVLPEQASEQAKERVATNPAAAKFEQQANLVATLFGDKTQAPQSALKISFQSAIEEINKQLRIDLGLDEDATDPISAEAMQQQGGMDYWSPENTAQRIVQGTTAFLGGFQNAHPELEGEELINRFMEVIGNGISTGFEQAKSFLGDLNVINDEIEGTINQTYELVQSGLENFRNDYLGIETSPETVEESTETSSSNNS</sequence>
<dbReference type="Pfam" id="PF18433">
    <property type="entry name" value="DUF5610"/>
    <property type="match status" value="1"/>
</dbReference>
<dbReference type="KEGG" id="txa:HQN79_05105"/>
<dbReference type="AlphaFoldDB" id="A0A7D4NMR3"/>
<evidence type="ECO:0000313" key="3">
    <source>
        <dbReference type="Proteomes" id="UP000504724"/>
    </source>
</evidence>
<evidence type="ECO:0000313" key="2">
    <source>
        <dbReference type="EMBL" id="QKI90294.1"/>
    </source>
</evidence>
<dbReference type="InterPro" id="IPR041651">
    <property type="entry name" value="DUF5610"/>
</dbReference>
<proteinExistence type="predicted"/>
<reference evidence="2 3" key="1">
    <citation type="submission" date="2020-05" db="EMBL/GenBank/DDBJ databases">
        <title>Thiomicrorhabdus sediminis sp.nov. and Thiomicrorhabdus xiamenensis sp.nov., novel sulfur-oxidizing bacteria isolated from coastal sediment.</title>
        <authorList>
            <person name="Liu X."/>
        </authorList>
    </citation>
    <scope>NUCLEOTIDE SEQUENCE [LARGE SCALE GENOMIC DNA]</scope>
    <source>
        <strain evidence="2 3">G2</strain>
    </source>
</reference>